<dbReference type="InterPro" id="IPR035919">
    <property type="entry name" value="EAL_sf"/>
</dbReference>
<dbReference type="SMART" id="SM00052">
    <property type="entry name" value="EAL"/>
    <property type="match status" value="1"/>
</dbReference>
<gene>
    <name evidence="4" type="ORF">LIN78_10515</name>
</gene>
<dbReference type="InterPro" id="IPR029787">
    <property type="entry name" value="Nucleotide_cyclase"/>
</dbReference>
<dbReference type="InterPro" id="IPR050706">
    <property type="entry name" value="Cyclic-di-GMP_PDE-like"/>
</dbReference>
<dbReference type="Gene3D" id="3.30.70.270">
    <property type="match status" value="1"/>
</dbReference>
<feature type="domain" description="GGDEF" evidence="3">
    <location>
        <begin position="251"/>
        <end position="384"/>
    </location>
</feature>
<reference evidence="4" key="1">
    <citation type="submission" date="2021-10" db="EMBL/GenBank/DDBJ databases">
        <title>The complete genome sequence of Leeia sp. TBRC 13508.</title>
        <authorList>
            <person name="Charoenyingcharoen P."/>
            <person name="Yukphan P."/>
        </authorList>
    </citation>
    <scope>NUCLEOTIDE SEQUENCE</scope>
    <source>
        <strain evidence="4">TBRC 13508</strain>
    </source>
</reference>
<proteinExistence type="predicted"/>
<dbReference type="InterPro" id="IPR000160">
    <property type="entry name" value="GGDEF_dom"/>
</dbReference>
<dbReference type="PROSITE" id="PS50883">
    <property type="entry name" value="EAL"/>
    <property type="match status" value="1"/>
</dbReference>
<dbReference type="RefSeq" id="WP_227180757.1">
    <property type="nucleotide sequence ID" value="NZ_JAJBZT010000005.1"/>
</dbReference>
<feature type="domain" description="EAL" evidence="2">
    <location>
        <begin position="395"/>
        <end position="649"/>
    </location>
</feature>
<dbReference type="NCBIfam" id="TIGR00254">
    <property type="entry name" value="GGDEF"/>
    <property type="match status" value="1"/>
</dbReference>
<evidence type="ECO:0000259" key="2">
    <source>
        <dbReference type="PROSITE" id="PS50883"/>
    </source>
</evidence>
<dbReference type="Proteomes" id="UP001165395">
    <property type="component" value="Unassembled WGS sequence"/>
</dbReference>
<dbReference type="Gene3D" id="3.20.20.450">
    <property type="entry name" value="EAL domain"/>
    <property type="match status" value="1"/>
</dbReference>
<dbReference type="InterPro" id="IPR043128">
    <property type="entry name" value="Rev_trsase/Diguanyl_cyclase"/>
</dbReference>
<name>A0ABS8D706_9NEIS</name>
<keyword evidence="5" id="KW-1185">Reference proteome</keyword>
<dbReference type="PANTHER" id="PTHR33121:SF23">
    <property type="entry name" value="CYCLIC DI-GMP PHOSPHODIESTERASE PDEB"/>
    <property type="match status" value="1"/>
</dbReference>
<dbReference type="EMBL" id="JAJBZT010000005">
    <property type="protein sequence ID" value="MCB6183976.1"/>
    <property type="molecule type" value="Genomic_DNA"/>
</dbReference>
<keyword evidence="1" id="KW-0812">Transmembrane</keyword>
<protein>
    <submittedName>
        <fullName evidence="4">EAL domain-containing protein</fullName>
    </submittedName>
</protein>
<evidence type="ECO:0000256" key="1">
    <source>
        <dbReference type="SAM" id="Phobius"/>
    </source>
</evidence>
<evidence type="ECO:0000313" key="4">
    <source>
        <dbReference type="EMBL" id="MCB6183976.1"/>
    </source>
</evidence>
<dbReference type="CDD" id="cd01949">
    <property type="entry name" value="GGDEF"/>
    <property type="match status" value="1"/>
</dbReference>
<dbReference type="CDD" id="cd01948">
    <property type="entry name" value="EAL"/>
    <property type="match status" value="1"/>
</dbReference>
<keyword evidence="1" id="KW-1133">Transmembrane helix</keyword>
<accession>A0ABS8D706</accession>
<dbReference type="SUPFAM" id="SSF141868">
    <property type="entry name" value="EAL domain-like"/>
    <property type="match status" value="1"/>
</dbReference>
<dbReference type="InterPro" id="IPR001633">
    <property type="entry name" value="EAL_dom"/>
</dbReference>
<dbReference type="Pfam" id="PF00563">
    <property type="entry name" value="EAL"/>
    <property type="match status" value="1"/>
</dbReference>
<sequence length="649" mass="73099">MKPSTLIPFPLQQVLIGICLACYLMTGLVVLFGHKAEDTKQDSSYEMQVEPLIIFNRLSQDILHLRIHMQDAQQKNGATQQRTDLDTAEIHLHEISSLRNDLMSLQSHAHTLTDLQRFQAIAQQINQKTSVALQLPSDELTSYLKNERYFELLHNAKEIISALETEQQKYVLTYFAEEHEEERNQAIMIGGLIFLGSLAALFALISSIRSSQKIKQQAVQLAQDPLTGLWSRQTLEKDLNHCLSNDLQKDFPHALLYIDLDGFKTINDVCGHDAGDIVLKQVSSLLKSVGSIHQRVYRLGGDEFAILISNRFPSDVKAQAESLRQLISQHRFVIAQHLFHIGTSIGIVHFHKDWLSPGQVMQVADAACYTAKAAGKNQIHEYAENDLAVETRLSSASWISRLEHALEHHQFVLFAQRIVPAHGQHKMLHCEVLLRLLDENGQLIPPVRFLPAAEQHQLMFRIDLWVLANTLSLLGRHADKMDLVHTISINLSGKTLSDPRFLEEAIQLFRKAVFPSEKICLEITETSAISNLEQAKMVMNELGKIGVKFALDDFGSGISSFGYLKALPIQYIKIDGQFVRAMLIDDVSFVTVKSITEIGHTLKRQVIAEFVETENIATSLSNMGVDLLQGYAVHKPELLETLIQHALEE</sequence>
<dbReference type="PROSITE" id="PS50887">
    <property type="entry name" value="GGDEF"/>
    <property type="match status" value="1"/>
</dbReference>
<evidence type="ECO:0000259" key="3">
    <source>
        <dbReference type="PROSITE" id="PS50887"/>
    </source>
</evidence>
<evidence type="ECO:0000313" key="5">
    <source>
        <dbReference type="Proteomes" id="UP001165395"/>
    </source>
</evidence>
<feature type="transmembrane region" description="Helical" evidence="1">
    <location>
        <begin position="12"/>
        <end position="33"/>
    </location>
</feature>
<organism evidence="4 5">
    <name type="scientific">Leeia speluncae</name>
    <dbReference type="NCBI Taxonomy" id="2884804"/>
    <lineage>
        <taxon>Bacteria</taxon>
        <taxon>Pseudomonadati</taxon>
        <taxon>Pseudomonadota</taxon>
        <taxon>Betaproteobacteria</taxon>
        <taxon>Neisseriales</taxon>
        <taxon>Leeiaceae</taxon>
        <taxon>Leeia</taxon>
    </lineage>
</organism>
<comment type="caution">
    <text evidence="4">The sequence shown here is derived from an EMBL/GenBank/DDBJ whole genome shotgun (WGS) entry which is preliminary data.</text>
</comment>
<keyword evidence="1" id="KW-0472">Membrane</keyword>
<feature type="transmembrane region" description="Helical" evidence="1">
    <location>
        <begin position="186"/>
        <end position="205"/>
    </location>
</feature>
<dbReference type="SMART" id="SM00267">
    <property type="entry name" value="GGDEF"/>
    <property type="match status" value="1"/>
</dbReference>
<dbReference type="PANTHER" id="PTHR33121">
    <property type="entry name" value="CYCLIC DI-GMP PHOSPHODIESTERASE PDEF"/>
    <property type="match status" value="1"/>
</dbReference>
<dbReference type="Pfam" id="PF00990">
    <property type="entry name" value="GGDEF"/>
    <property type="match status" value="1"/>
</dbReference>
<dbReference type="SUPFAM" id="SSF55073">
    <property type="entry name" value="Nucleotide cyclase"/>
    <property type="match status" value="1"/>
</dbReference>